<proteinExistence type="predicted"/>
<reference evidence="1" key="1">
    <citation type="journal article" date="2014" name="Front. Microbiol.">
        <title>High frequency of phylogenetically diverse reductive dehalogenase-homologous genes in deep subseafloor sedimentary metagenomes.</title>
        <authorList>
            <person name="Kawai M."/>
            <person name="Futagami T."/>
            <person name="Toyoda A."/>
            <person name="Takaki Y."/>
            <person name="Nishi S."/>
            <person name="Hori S."/>
            <person name="Arai W."/>
            <person name="Tsubouchi T."/>
            <person name="Morono Y."/>
            <person name="Uchiyama I."/>
            <person name="Ito T."/>
            <person name="Fujiyama A."/>
            <person name="Inagaki F."/>
            <person name="Takami H."/>
        </authorList>
    </citation>
    <scope>NUCLEOTIDE SEQUENCE</scope>
    <source>
        <strain evidence="1">Expedition CK06-06</strain>
    </source>
</reference>
<organism evidence="1">
    <name type="scientific">marine sediment metagenome</name>
    <dbReference type="NCBI Taxonomy" id="412755"/>
    <lineage>
        <taxon>unclassified sequences</taxon>
        <taxon>metagenomes</taxon>
        <taxon>ecological metagenomes</taxon>
    </lineage>
</organism>
<accession>X1NP28</accession>
<sequence length="39" mass="4249">TNKGGDLPATLYWIRARVTAVVTYTQQPLGGQAWCEVLA</sequence>
<dbReference type="AlphaFoldDB" id="X1NP28"/>
<evidence type="ECO:0000313" key="1">
    <source>
        <dbReference type="EMBL" id="GAI45368.1"/>
    </source>
</evidence>
<comment type="caution">
    <text evidence="1">The sequence shown here is derived from an EMBL/GenBank/DDBJ whole genome shotgun (WGS) entry which is preliminary data.</text>
</comment>
<dbReference type="EMBL" id="BARV01025565">
    <property type="protein sequence ID" value="GAI45368.1"/>
    <property type="molecule type" value="Genomic_DNA"/>
</dbReference>
<gene>
    <name evidence="1" type="ORF">S06H3_41476</name>
</gene>
<protein>
    <submittedName>
        <fullName evidence="1">Uncharacterized protein</fullName>
    </submittedName>
</protein>
<name>X1NP28_9ZZZZ</name>
<feature type="non-terminal residue" evidence="1">
    <location>
        <position position="1"/>
    </location>
</feature>